<proteinExistence type="predicted"/>
<dbReference type="Proteomes" id="UP000289546">
    <property type="component" value="Unassembled WGS sequence"/>
</dbReference>
<organism evidence="1 2">
    <name type="scientific">Bradyrhizobium nanningense</name>
    <dbReference type="NCBI Taxonomy" id="1325118"/>
    <lineage>
        <taxon>Bacteria</taxon>
        <taxon>Pseudomonadati</taxon>
        <taxon>Pseudomonadota</taxon>
        <taxon>Alphaproteobacteria</taxon>
        <taxon>Hyphomicrobiales</taxon>
        <taxon>Nitrobacteraceae</taxon>
        <taxon>Bradyrhizobium</taxon>
    </lineage>
</organism>
<evidence type="ECO:0000313" key="1">
    <source>
        <dbReference type="EMBL" id="RXH33069.1"/>
    </source>
</evidence>
<dbReference type="AlphaFoldDB" id="A0A4Q0S8J7"/>
<evidence type="ECO:0000313" key="2">
    <source>
        <dbReference type="Proteomes" id="UP000289546"/>
    </source>
</evidence>
<dbReference type="EMBL" id="LBJQ01000048">
    <property type="protein sequence ID" value="RXH33069.1"/>
    <property type="molecule type" value="Genomic_DNA"/>
</dbReference>
<protein>
    <submittedName>
        <fullName evidence="1">Uncharacterized protein</fullName>
    </submittedName>
</protein>
<comment type="caution">
    <text evidence="1">The sequence shown here is derived from an EMBL/GenBank/DDBJ whole genome shotgun (WGS) entry which is preliminary data.</text>
</comment>
<sequence>MRCAQPEPLLRNIEEPAGALDCHFDLHCGKIGSVHVKSARRKLKAELACSATDIKHLSWRDMARHELRDKGSSPREKRVRIASHLSECFASFIPELDGIAHVSLLLKRRGLSIIWLKQLQIRSRQ</sequence>
<gene>
    <name evidence="1" type="ORF">XH99_09825</name>
</gene>
<accession>A0A4Q0S8J7</accession>
<keyword evidence="2" id="KW-1185">Reference proteome</keyword>
<name>A0A4Q0S8J7_9BRAD</name>
<reference evidence="1 2" key="1">
    <citation type="submission" date="2015-04" db="EMBL/GenBank/DDBJ databases">
        <title>Comparative genomics of rhizobia nodulating Arachis hypogaea in China.</title>
        <authorList>
            <person name="Li Y."/>
        </authorList>
    </citation>
    <scope>NUCLEOTIDE SEQUENCE [LARGE SCALE GENOMIC DNA]</scope>
    <source>
        <strain evidence="1 2">CCBAU 51757</strain>
    </source>
</reference>